<sequence>MRKNARFSRTLISNCSLGNSIFLTMTVLSCISEGFFFSSEHCTPFPAIFLSSLNALRVFSVARFCLGRMIFFRSWDYFVGAVLGAVDRSHFDWYQ</sequence>
<keyword evidence="1" id="KW-0472">Membrane</keyword>
<dbReference type="PROSITE" id="PS51257">
    <property type="entry name" value="PROKAR_LIPOPROTEIN"/>
    <property type="match status" value="1"/>
</dbReference>
<dbReference type="EMBL" id="KK117332">
    <property type="protein sequence ID" value="KFM70179.1"/>
    <property type="molecule type" value="Genomic_DNA"/>
</dbReference>
<dbReference type="AlphaFoldDB" id="A0A087TYJ0"/>
<keyword evidence="1" id="KW-1133">Transmembrane helix</keyword>
<evidence type="ECO:0000313" key="3">
    <source>
        <dbReference type="Proteomes" id="UP000054359"/>
    </source>
</evidence>
<reference evidence="2 3" key="1">
    <citation type="submission" date="2013-11" db="EMBL/GenBank/DDBJ databases">
        <title>Genome sequencing of Stegodyphus mimosarum.</title>
        <authorList>
            <person name="Bechsgaard J."/>
        </authorList>
    </citation>
    <scope>NUCLEOTIDE SEQUENCE [LARGE SCALE GENOMIC DNA]</scope>
</reference>
<keyword evidence="1" id="KW-0812">Transmembrane</keyword>
<evidence type="ECO:0000256" key="1">
    <source>
        <dbReference type="SAM" id="Phobius"/>
    </source>
</evidence>
<accession>A0A087TYJ0</accession>
<keyword evidence="3" id="KW-1185">Reference proteome</keyword>
<feature type="transmembrane region" description="Helical" evidence="1">
    <location>
        <begin position="45"/>
        <end position="66"/>
    </location>
</feature>
<evidence type="ECO:0000313" key="2">
    <source>
        <dbReference type="EMBL" id="KFM70179.1"/>
    </source>
</evidence>
<name>A0A087TYJ0_STEMI</name>
<protein>
    <submittedName>
        <fullName evidence="2">Uncharacterized protein</fullName>
    </submittedName>
</protein>
<organism evidence="2 3">
    <name type="scientific">Stegodyphus mimosarum</name>
    <name type="common">African social velvet spider</name>
    <dbReference type="NCBI Taxonomy" id="407821"/>
    <lineage>
        <taxon>Eukaryota</taxon>
        <taxon>Metazoa</taxon>
        <taxon>Ecdysozoa</taxon>
        <taxon>Arthropoda</taxon>
        <taxon>Chelicerata</taxon>
        <taxon>Arachnida</taxon>
        <taxon>Araneae</taxon>
        <taxon>Araneomorphae</taxon>
        <taxon>Entelegynae</taxon>
        <taxon>Eresoidea</taxon>
        <taxon>Eresidae</taxon>
        <taxon>Stegodyphus</taxon>
    </lineage>
</organism>
<proteinExistence type="predicted"/>
<gene>
    <name evidence="2" type="ORF">X975_05013</name>
</gene>
<feature type="non-terminal residue" evidence="2">
    <location>
        <position position="95"/>
    </location>
</feature>
<dbReference type="Proteomes" id="UP000054359">
    <property type="component" value="Unassembled WGS sequence"/>
</dbReference>
<feature type="transmembrane region" description="Helical" evidence="1">
    <location>
        <begin position="21"/>
        <end position="39"/>
    </location>
</feature>